<proteinExistence type="predicted"/>
<dbReference type="AlphaFoldDB" id="A0A4R9JSL0"/>
<dbReference type="Proteomes" id="UP000297693">
    <property type="component" value="Unassembled WGS sequence"/>
</dbReference>
<dbReference type="OrthoDB" id="7059463at2"/>
<name>A0A4R9JSL0_9LEPT</name>
<evidence type="ECO:0000313" key="1">
    <source>
        <dbReference type="EMBL" id="TGL55701.1"/>
    </source>
</evidence>
<sequence>MKKRKNIKDYKIWYQKLYELSQTDYLNLDEDTSFDLWHIHPDNEYFRDINSESKEMHFRCLFALYRKGLDLGKQWKKPFQCWILIDLENSIDDSVYFHTKNPNSDNFPYDFKGFKETDIFDGVLQNFNDEIDTLGKIEYNGYESYYVLPKIYLS</sequence>
<evidence type="ECO:0000313" key="2">
    <source>
        <dbReference type="Proteomes" id="UP000297693"/>
    </source>
</evidence>
<reference evidence="1" key="1">
    <citation type="journal article" date="2019" name="PLoS Negl. Trop. Dis.">
        <title>Revisiting the worldwide diversity of Leptospira species in the environment.</title>
        <authorList>
            <person name="Vincent A.T."/>
            <person name="Schiettekatte O."/>
            <person name="Bourhy P."/>
            <person name="Veyrier F.J."/>
            <person name="Picardeau M."/>
        </authorList>
    </citation>
    <scope>NUCLEOTIDE SEQUENCE [LARGE SCALE GENOMIC DNA]</scope>
    <source>
        <strain evidence="1">201702476</strain>
    </source>
</reference>
<dbReference type="EMBL" id="RQGD01000049">
    <property type="protein sequence ID" value="TGL55701.1"/>
    <property type="molecule type" value="Genomic_DNA"/>
</dbReference>
<keyword evidence="2" id="KW-1185">Reference proteome</keyword>
<comment type="caution">
    <text evidence="1">The sequence shown here is derived from an EMBL/GenBank/DDBJ whole genome shotgun (WGS) entry which is preliminary data.</text>
</comment>
<organism evidence="1 2">
    <name type="scientific">Leptospira ognonensis</name>
    <dbReference type="NCBI Taxonomy" id="2484945"/>
    <lineage>
        <taxon>Bacteria</taxon>
        <taxon>Pseudomonadati</taxon>
        <taxon>Spirochaetota</taxon>
        <taxon>Spirochaetia</taxon>
        <taxon>Leptospirales</taxon>
        <taxon>Leptospiraceae</taxon>
        <taxon>Leptospira</taxon>
    </lineage>
</organism>
<protein>
    <submittedName>
        <fullName evidence="1">Uncharacterized protein</fullName>
    </submittedName>
</protein>
<accession>A0A4R9JSL0</accession>
<gene>
    <name evidence="1" type="ORF">EHQ58_18440</name>
</gene>
<dbReference type="RefSeq" id="WP_135625547.1">
    <property type="nucleotide sequence ID" value="NZ_RQGD01000049.1"/>
</dbReference>